<keyword evidence="2" id="KW-0812">Transmembrane</keyword>
<dbReference type="InterPro" id="IPR021497">
    <property type="entry name" value="GTA_holin_3TM"/>
</dbReference>
<dbReference type="RefSeq" id="WP_092762939.1">
    <property type="nucleotide sequence ID" value="NZ_FNZQ01000004.1"/>
</dbReference>
<keyword evidence="2" id="KW-1133">Transmembrane helix</keyword>
<evidence type="ECO:0000313" key="4">
    <source>
        <dbReference type="Proteomes" id="UP000199283"/>
    </source>
</evidence>
<evidence type="ECO:0000313" key="3">
    <source>
        <dbReference type="EMBL" id="SEL27375.1"/>
    </source>
</evidence>
<name>A0A1H7NWG3_9RHOB</name>
<feature type="region of interest" description="Disordered" evidence="1">
    <location>
        <begin position="148"/>
        <end position="169"/>
    </location>
</feature>
<evidence type="ECO:0000256" key="1">
    <source>
        <dbReference type="SAM" id="MobiDB-lite"/>
    </source>
</evidence>
<dbReference type="AlphaFoldDB" id="A0A1H7NWG3"/>
<feature type="transmembrane region" description="Helical" evidence="2">
    <location>
        <begin position="108"/>
        <end position="123"/>
    </location>
</feature>
<keyword evidence="4" id="KW-1185">Reference proteome</keyword>
<evidence type="ECO:0000256" key="2">
    <source>
        <dbReference type="SAM" id="Phobius"/>
    </source>
</evidence>
<sequence>MGVVSGIVAGTGAVDALGRAARGVAEVFLPNATDGQRQGAEAQKAALEQLGSEFALDRRGLFDRFVDGLNRLPRPMLAMGTLGLFVYAMVDPLGFAARMGGLAYVPDPLWWLLGAIVGFYFGAREMHYLRAPATVPIPVRPEPVQSAWIAGEDDDSANSALSDWQADRD</sequence>
<dbReference type="Proteomes" id="UP000199283">
    <property type="component" value="Unassembled WGS sequence"/>
</dbReference>
<dbReference type="Pfam" id="PF11351">
    <property type="entry name" value="GTA_holin_3TM"/>
    <property type="match status" value="1"/>
</dbReference>
<proteinExistence type="predicted"/>
<protein>
    <submittedName>
        <fullName evidence="3">Holin of 3TMs, for gene-transfer release</fullName>
    </submittedName>
</protein>
<keyword evidence="2" id="KW-0472">Membrane</keyword>
<dbReference type="EMBL" id="FNZQ01000004">
    <property type="protein sequence ID" value="SEL27375.1"/>
    <property type="molecule type" value="Genomic_DNA"/>
</dbReference>
<accession>A0A1H7NWG3</accession>
<reference evidence="3 4" key="1">
    <citation type="submission" date="2016-10" db="EMBL/GenBank/DDBJ databases">
        <authorList>
            <person name="de Groot N.N."/>
        </authorList>
    </citation>
    <scope>NUCLEOTIDE SEQUENCE [LARGE SCALE GENOMIC DNA]</scope>
    <source>
        <strain evidence="3 4">DSM 14858</strain>
    </source>
</reference>
<organism evidence="3 4">
    <name type="scientific">Jannaschia helgolandensis</name>
    <dbReference type="NCBI Taxonomy" id="188906"/>
    <lineage>
        <taxon>Bacteria</taxon>
        <taxon>Pseudomonadati</taxon>
        <taxon>Pseudomonadota</taxon>
        <taxon>Alphaproteobacteria</taxon>
        <taxon>Rhodobacterales</taxon>
        <taxon>Roseobacteraceae</taxon>
        <taxon>Jannaschia</taxon>
    </lineage>
</organism>
<dbReference type="OrthoDB" id="7355053at2"/>
<feature type="transmembrane region" description="Helical" evidence="2">
    <location>
        <begin position="77"/>
        <end position="96"/>
    </location>
</feature>
<dbReference type="STRING" id="188906.SAMN04488526_2320"/>
<gene>
    <name evidence="3" type="ORF">SAMN04488526_2320</name>
</gene>